<accession>A0AB36VG85</accession>
<gene>
    <name evidence="1" type="ORF">COE48_05165</name>
</gene>
<comment type="caution">
    <text evidence="1">The sequence shown here is derived from an EMBL/GenBank/DDBJ whole genome shotgun (WGS) entry which is preliminary data.</text>
</comment>
<evidence type="ECO:0000313" key="1">
    <source>
        <dbReference type="EMBL" id="PGZ04975.1"/>
    </source>
</evidence>
<dbReference type="AlphaFoldDB" id="A0AB36VG85"/>
<sequence>MKFIDLVKQLGKENEKKQMDELYNLNKELIDDYKESIVKLAKQGFKKIVITNSCLNMDEANILLRYFEYEKFNVSHKQDFLNFELTIGW</sequence>
<evidence type="ECO:0000313" key="2">
    <source>
        <dbReference type="Proteomes" id="UP000223445"/>
    </source>
</evidence>
<proteinExistence type="predicted"/>
<dbReference type="Proteomes" id="UP000223445">
    <property type="component" value="Unassembled WGS sequence"/>
</dbReference>
<reference evidence="1 2" key="1">
    <citation type="submission" date="2017-09" db="EMBL/GenBank/DDBJ databases">
        <title>Large-scale bioinformatics analysis of Bacillus genomes uncovers conserved roles of natural products in bacterial physiology.</title>
        <authorList>
            <consortium name="Agbiome Team Llc"/>
            <person name="Bleich R.M."/>
            <person name="Grubbs K.J."/>
            <person name="Santa Maria K.C."/>
            <person name="Allen S.E."/>
            <person name="Farag S."/>
            <person name="Shank E.A."/>
            <person name="Bowers A."/>
        </authorList>
    </citation>
    <scope>NUCLEOTIDE SEQUENCE [LARGE SCALE GENOMIC DNA]</scope>
    <source>
        <strain evidence="1 2">AFS030179</strain>
    </source>
</reference>
<organism evidence="1 2">
    <name type="scientific">Bacillus thuringiensis</name>
    <dbReference type="NCBI Taxonomy" id="1428"/>
    <lineage>
        <taxon>Bacteria</taxon>
        <taxon>Bacillati</taxon>
        <taxon>Bacillota</taxon>
        <taxon>Bacilli</taxon>
        <taxon>Bacillales</taxon>
        <taxon>Bacillaceae</taxon>
        <taxon>Bacillus</taxon>
        <taxon>Bacillus cereus group</taxon>
    </lineage>
</organism>
<name>A0AB36VG85_BACTU</name>
<dbReference type="EMBL" id="NUPM01000005">
    <property type="protein sequence ID" value="PGZ04975.1"/>
    <property type="molecule type" value="Genomic_DNA"/>
</dbReference>
<protein>
    <submittedName>
        <fullName evidence="1">Uncharacterized protein</fullName>
    </submittedName>
</protein>
<dbReference type="RefSeq" id="WP_097879838.1">
    <property type="nucleotide sequence ID" value="NZ_NUPM01000005.1"/>
</dbReference>